<comment type="caution">
    <text evidence="7">The sequence shown here is derived from an EMBL/GenBank/DDBJ whole genome shotgun (WGS) entry which is preliminary data.</text>
</comment>
<dbReference type="InterPro" id="IPR036286">
    <property type="entry name" value="LexA/Signal_pep-like_sf"/>
</dbReference>
<comment type="subcellular location">
    <subcellularLocation>
        <location evidence="1">Membrane</location>
    </subcellularLocation>
</comment>
<protein>
    <recommendedName>
        <fullName evidence="5">Signal peptidase I</fullName>
        <ecNumber evidence="5">3.4.21.89</ecNumber>
    </recommendedName>
</protein>
<sequence>MIFILAFILCIILLPRVFGLTTHIVDDYAMSPHYLKGSLIYVQKKQPETILVGDVITYYENSGKQIVTRRVVAVGDQHEAFYTKGDAEKQIEPGAVKSRNIIGTPIFQLPYIGILLSKNAFSWIRRIFFAVAFCLSGITAWHTILELKKRRENTLNFLSRSNRR</sequence>
<evidence type="ECO:0000256" key="3">
    <source>
        <dbReference type="ARBA" id="ARBA00022989"/>
    </source>
</evidence>
<keyword evidence="4 6" id="KW-0472">Membrane</keyword>
<evidence type="ECO:0000256" key="4">
    <source>
        <dbReference type="ARBA" id="ARBA00023136"/>
    </source>
</evidence>
<dbReference type="GO" id="GO:0009003">
    <property type="term" value="F:signal peptidase activity"/>
    <property type="evidence" value="ECO:0007669"/>
    <property type="project" value="UniProtKB-EC"/>
</dbReference>
<evidence type="ECO:0000256" key="1">
    <source>
        <dbReference type="ARBA" id="ARBA00004370"/>
    </source>
</evidence>
<dbReference type="EMBL" id="NGMO01000004">
    <property type="protein sequence ID" value="OTP09611.1"/>
    <property type="molecule type" value="Genomic_DNA"/>
</dbReference>
<dbReference type="Proteomes" id="UP000194933">
    <property type="component" value="Unassembled WGS sequence"/>
</dbReference>
<keyword evidence="3 6" id="KW-1133">Transmembrane helix</keyword>
<dbReference type="InterPro" id="IPR001733">
    <property type="entry name" value="Peptidase_S26B"/>
</dbReference>
<dbReference type="NCBIfam" id="TIGR02228">
    <property type="entry name" value="sigpep_I_arch"/>
    <property type="match status" value="1"/>
</dbReference>
<dbReference type="GO" id="GO:0004252">
    <property type="term" value="F:serine-type endopeptidase activity"/>
    <property type="evidence" value="ECO:0007669"/>
    <property type="project" value="UniProtKB-UniRule"/>
</dbReference>
<evidence type="ECO:0000256" key="5">
    <source>
        <dbReference type="NCBIfam" id="TIGR02228"/>
    </source>
</evidence>
<proteinExistence type="predicted"/>
<gene>
    <name evidence="7" type="ORF">A5844_002391</name>
</gene>
<evidence type="ECO:0000313" key="8">
    <source>
        <dbReference type="Proteomes" id="UP000194933"/>
    </source>
</evidence>
<feature type="transmembrane region" description="Helical" evidence="6">
    <location>
        <begin position="123"/>
        <end position="145"/>
    </location>
</feature>
<accession>A0A242JXF2</accession>
<dbReference type="STRING" id="1987383.A5844_002391"/>
<organism evidence="7 8">
    <name type="scientific">Candidatus Enterococcus wittei</name>
    <dbReference type="NCBI Taxonomy" id="1987383"/>
    <lineage>
        <taxon>Bacteria</taxon>
        <taxon>Bacillati</taxon>
        <taxon>Bacillota</taxon>
        <taxon>Bacilli</taxon>
        <taxon>Lactobacillales</taxon>
        <taxon>Enterococcaceae</taxon>
        <taxon>Enterococcus</taxon>
    </lineage>
</organism>
<keyword evidence="8" id="KW-1185">Reference proteome</keyword>
<keyword evidence="2 6" id="KW-0812">Transmembrane</keyword>
<reference evidence="7 8" key="1">
    <citation type="submission" date="2017-05" db="EMBL/GenBank/DDBJ databases">
        <title>The Genome Sequence of Enterococcus sp. 10A9_DIV0425.</title>
        <authorList>
            <consortium name="The Broad Institute Genomics Platform"/>
            <consortium name="The Broad Institute Genomic Center for Infectious Diseases"/>
            <person name="Earl A."/>
            <person name="Manson A."/>
            <person name="Schwartman J."/>
            <person name="Gilmore M."/>
            <person name="Abouelleil A."/>
            <person name="Cao P."/>
            <person name="Chapman S."/>
            <person name="Cusick C."/>
            <person name="Shea T."/>
            <person name="Young S."/>
            <person name="Neafsey D."/>
            <person name="Nusbaum C."/>
            <person name="Birren B."/>
        </authorList>
    </citation>
    <scope>NUCLEOTIDE SEQUENCE [LARGE SCALE GENOMIC DNA]</scope>
    <source>
        <strain evidence="7 8">10A9_DIV0425</strain>
    </source>
</reference>
<evidence type="ECO:0000256" key="6">
    <source>
        <dbReference type="SAM" id="Phobius"/>
    </source>
</evidence>
<dbReference type="GO" id="GO:0006465">
    <property type="term" value="P:signal peptide processing"/>
    <property type="evidence" value="ECO:0007669"/>
    <property type="project" value="UniProtKB-UniRule"/>
</dbReference>
<dbReference type="SUPFAM" id="SSF51306">
    <property type="entry name" value="LexA/Signal peptidase"/>
    <property type="match status" value="1"/>
</dbReference>
<dbReference type="AlphaFoldDB" id="A0A242JXF2"/>
<dbReference type="GO" id="GO:0016020">
    <property type="term" value="C:membrane"/>
    <property type="evidence" value="ECO:0007669"/>
    <property type="project" value="UniProtKB-SubCell"/>
</dbReference>
<evidence type="ECO:0000256" key="2">
    <source>
        <dbReference type="ARBA" id="ARBA00022692"/>
    </source>
</evidence>
<dbReference type="EC" id="3.4.21.89" evidence="5"/>
<evidence type="ECO:0000313" key="7">
    <source>
        <dbReference type="EMBL" id="OTP09611.1"/>
    </source>
</evidence>
<dbReference type="RefSeq" id="WP_244610789.1">
    <property type="nucleotide sequence ID" value="NZ_NGMO01000004.1"/>
</dbReference>
<name>A0A242JXF2_9ENTE</name>